<dbReference type="InterPro" id="IPR032710">
    <property type="entry name" value="NTF2-like_dom_sf"/>
</dbReference>
<dbReference type="SUPFAM" id="SSF56601">
    <property type="entry name" value="beta-lactamase/transpeptidase-like"/>
    <property type="match status" value="1"/>
</dbReference>
<dbReference type="Gene3D" id="3.40.710.10">
    <property type="entry name" value="DD-peptidase/beta-lactamase superfamily"/>
    <property type="match status" value="1"/>
</dbReference>
<evidence type="ECO:0000313" key="5">
    <source>
        <dbReference type="EMBL" id="GDY30586.1"/>
    </source>
</evidence>
<gene>
    <name evidence="5" type="ORF">GTS_22190</name>
</gene>
<dbReference type="InterPro" id="IPR036138">
    <property type="entry name" value="PBP_dimer_sf"/>
</dbReference>
<dbReference type="GO" id="GO:0071555">
    <property type="term" value="P:cell wall organization"/>
    <property type="evidence" value="ECO:0007669"/>
    <property type="project" value="TreeGrafter"/>
</dbReference>
<dbReference type="EMBL" id="BJFL01000008">
    <property type="protein sequence ID" value="GDY30586.1"/>
    <property type="molecule type" value="Genomic_DNA"/>
</dbReference>
<evidence type="ECO:0000259" key="3">
    <source>
        <dbReference type="Pfam" id="PF00905"/>
    </source>
</evidence>
<accession>A0A4D4J7U1</accession>
<dbReference type="SUPFAM" id="SSF56519">
    <property type="entry name" value="Penicillin binding protein dimerisation domain"/>
    <property type="match status" value="1"/>
</dbReference>
<organism evidence="5 6">
    <name type="scientific">Gandjariella thermophila</name>
    <dbReference type="NCBI Taxonomy" id="1931992"/>
    <lineage>
        <taxon>Bacteria</taxon>
        <taxon>Bacillati</taxon>
        <taxon>Actinomycetota</taxon>
        <taxon>Actinomycetes</taxon>
        <taxon>Pseudonocardiales</taxon>
        <taxon>Pseudonocardiaceae</taxon>
        <taxon>Gandjariella</taxon>
    </lineage>
</organism>
<dbReference type="Pfam" id="PF00905">
    <property type="entry name" value="Transpeptidase"/>
    <property type="match status" value="1"/>
</dbReference>
<evidence type="ECO:0000256" key="2">
    <source>
        <dbReference type="SAM" id="Phobius"/>
    </source>
</evidence>
<evidence type="ECO:0000313" key="6">
    <source>
        <dbReference type="Proteomes" id="UP000298860"/>
    </source>
</evidence>
<comment type="caution">
    <text evidence="5">The sequence shown here is derived from an EMBL/GenBank/DDBJ whole genome shotgun (WGS) entry which is preliminary data.</text>
</comment>
<dbReference type="Pfam" id="PF05223">
    <property type="entry name" value="MecA_N"/>
    <property type="match status" value="1"/>
</dbReference>
<feature type="domain" description="Penicillin-binding protein transpeptidase" evidence="3">
    <location>
        <begin position="352"/>
        <end position="607"/>
    </location>
</feature>
<dbReference type="GO" id="GO:0008658">
    <property type="term" value="F:penicillin binding"/>
    <property type="evidence" value="ECO:0007669"/>
    <property type="project" value="InterPro"/>
</dbReference>
<dbReference type="GO" id="GO:0071972">
    <property type="term" value="F:peptidoglycan L,D-transpeptidase activity"/>
    <property type="evidence" value="ECO:0007669"/>
    <property type="project" value="TreeGrafter"/>
</dbReference>
<dbReference type="GO" id="GO:0046677">
    <property type="term" value="P:response to antibiotic"/>
    <property type="evidence" value="ECO:0007669"/>
    <property type="project" value="InterPro"/>
</dbReference>
<dbReference type="AlphaFoldDB" id="A0A4D4J7U1"/>
<keyword evidence="2" id="KW-0472">Membrane</keyword>
<feature type="domain" description="NTF2-like N-terminal transpeptidase" evidence="4">
    <location>
        <begin position="53"/>
        <end position="164"/>
    </location>
</feature>
<dbReference type="GO" id="GO:0005886">
    <property type="term" value="C:plasma membrane"/>
    <property type="evidence" value="ECO:0007669"/>
    <property type="project" value="TreeGrafter"/>
</dbReference>
<proteinExistence type="predicted"/>
<protein>
    <submittedName>
        <fullName evidence="5">Penicillin-binding protein</fullName>
    </submittedName>
</protein>
<dbReference type="PANTHER" id="PTHR30627:SF24">
    <property type="entry name" value="PENICILLIN-BINDING PROTEIN 4B"/>
    <property type="match status" value="1"/>
</dbReference>
<dbReference type="InterPro" id="IPR001460">
    <property type="entry name" value="PCN-bd_Tpept"/>
</dbReference>
<keyword evidence="2" id="KW-1133">Transmembrane helix</keyword>
<evidence type="ECO:0000256" key="1">
    <source>
        <dbReference type="SAM" id="MobiDB-lite"/>
    </source>
</evidence>
<dbReference type="InterPro" id="IPR007887">
    <property type="entry name" value="MecA_N"/>
</dbReference>
<keyword evidence="6" id="KW-1185">Reference proteome</keyword>
<dbReference type="Proteomes" id="UP000298860">
    <property type="component" value="Unassembled WGS sequence"/>
</dbReference>
<dbReference type="InterPro" id="IPR050515">
    <property type="entry name" value="Beta-lactam/transpept"/>
</dbReference>
<name>A0A4D4J7U1_9PSEU</name>
<keyword evidence="2" id="KW-0812">Transmembrane</keyword>
<dbReference type="Gene3D" id="3.90.1310.10">
    <property type="entry name" value="Penicillin-binding protein 2a (Domain 2)"/>
    <property type="match status" value="1"/>
</dbReference>
<sequence length="625" mass="64705">MIGSDTGILRDVADVRPGPRYRLRPRRCLGAVVALVLLVPLAGCGLFRSKPGPDVAARTFLTALASGDTAGAAQATDDPAGAKALLDRTREALKPAAVSATLGRVTVNDKDQGSSANATYQASWDLGHGRILAYQNTFDLRQDDGDWKVHWVPSVLHPKLGAQQSLALRVQQPDLAPVLDANGAPLLTPDKVVAISLDRGQAGDLTGVATSLAGSLSRFDPGLTPQSLVDGANKTPDGQAYPVLTLRDADYQQVRQQIANLPGVRFAPQTRLLASDKNYAGQVLGAVRRAVDDQVAGKSGWRVVTVNAAGAEVEELAGKPAEPAQAVTTTIIRNVQNAAEAAVDPVPQPAVLVAMRPSTGELLAVAQNAPADAQGPIALSGRFPPGSTFKIVTATAALESGKVTPDTPEPCPGTTQVNGHEIPNEDKFDKGVIPLHAAFAFSCNTTFAQVATRLSANALTNTAKQLGIGVDFDMPGATTLTGGVPPASDSTERAVDGFGQGKDIVSPFGMALAAATVARGTMPMPTLLRGQAARADASPPPVPQPVLNSVRQMMREVVAYGTATHVKDIPDVAGKTGTAQFGDGVHSHGWFVGFRGDLAFAVLLLGADSSTPAVDVAGAFLRGVH</sequence>
<feature type="transmembrane region" description="Helical" evidence="2">
    <location>
        <begin position="28"/>
        <end position="48"/>
    </location>
</feature>
<reference evidence="6" key="1">
    <citation type="submission" date="2019-04" db="EMBL/GenBank/DDBJ databases">
        <title>Draft genome sequence of Pseudonocardiaceae bacterium SL3-2-4.</title>
        <authorList>
            <person name="Ningsih F."/>
            <person name="Yokota A."/>
            <person name="Sakai Y."/>
            <person name="Nanatani K."/>
            <person name="Yabe S."/>
            <person name="Oetari A."/>
            <person name="Sjamsuridzal W."/>
        </authorList>
    </citation>
    <scope>NUCLEOTIDE SEQUENCE [LARGE SCALE GENOMIC DNA]</scope>
    <source>
        <strain evidence="6">SL3-2-4</strain>
    </source>
</reference>
<dbReference type="PANTHER" id="PTHR30627">
    <property type="entry name" value="PEPTIDOGLYCAN D,D-TRANSPEPTIDASE"/>
    <property type="match status" value="1"/>
</dbReference>
<evidence type="ECO:0000259" key="4">
    <source>
        <dbReference type="Pfam" id="PF05223"/>
    </source>
</evidence>
<dbReference type="SUPFAM" id="SSF54427">
    <property type="entry name" value="NTF2-like"/>
    <property type="match status" value="1"/>
</dbReference>
<dbReference type="InterPro" id="IPR012338">
    <property type="entry name" value="Beta-lactam/transpept-like"/>
</dbReference>
<feature type="region of interest" description="Disordered" evidence="1">
    <location>
        <begin position="401"/>
        <end position="422"/>
    </location>
</feature>